<dbReference type="PANTHER" id="PTHR23326">
    <property type="entry name" value="CCR4 NOT-RELATED"/>
    <property type="match status" value="1"/>
</dbReference>
<comment type="caution">
    <text evidence="5">The sequence shown here is derived from an EMBL/GenBank/DDBJ whole genome shotgun (WGS) entry which is preliminary data.</text>
</comment>
<sequence length="290" mass="33981">MQNYEFPSLRSSCNDLLSSVVEPPSYAAKLNRSCQELPIKVNSSEFVISAEDFPELSRSRSSKKKNKNCRRNENLIEKKTTRFSETFTKVPLNMIKDHYGIAGLLSFIRQSEQDQDKTILAPGVELTTMGLDMNSTDLVHRNMLSPFTSSTNCLHRIDAEVPEEYHINEFINEHLSLIDVVRYGVDVLFFQFYLQPGDVIQTIAAYELYRRGWRYLINSQLWIARLPGTEPYQRTPLREQGRYYVFDPQIWERKIRDLVVDYENIDKKPIIYEDFLNIPYYVPVVKRDVI</sequence>
<evidence type="ECO:0000256" key="2">
    <source>
        <dbReference type="ARBA" id="ARBA00023015"/>
    </source>
</evidence>
<dbReference type="Gene3D" id="2.30.30.1020">
    <property type="entry name" value="CCR4-NOT complex subunit 2/3/5, C-terminal domain"/>
    <property type="match status" value="1"/>
</dbReference>
<dbReference type="OrthoDB" id="25391at2759"/>
<name>A0A7I8V6V2_9ANNE</name>
<proteinExistence type="inferred from homology"/>
<evidence type="ECO:0000256" key="3">
    <source>
        <dbReference type="ARBA" id="ARBA00023163"/>
    </source>
</evidence>
<organism evidence="5 6">
    <name type="scientific">Dimorphilus gyrociliatus</name>
    <dbReference type="NCBI Taxonomy" id="2664684"/>
    <lineage>
        <taxon>Eukaryota</taxon>
        <taxon>Metazoa</taxon>
        <taxon>Spiralia</taxon>
        <taxon>Lophotrochozoa</taxon>
        <taxon>Annelida</taxon>
        <taxon>Polychaeta</taxon>
        <taxon>Polychaeta incertae sedis</taxon>
        <taxon>Dinophilidae</taxon>
        <taxon>Dimorphilus</taxon>
    </lineage>
</organism>
<evidence type="ECO:0000313" key="6">
    <source>
        <dbReference type="Proteomes" id="UP000549394"/>
    </source>
</evidence>
<keyword evidence="6" id="KW-1185">Reference proteome</keyword>
<evidence type="ECO:0000313" key="5">
    <source>
        <dbReference type="EMBL" id="CAD5110999.1"/>
    </source>
</evidence>
<dbReference type="EMBL" id="CAJFCJ010000001">
    <property type="protein sequence ID" value="CAD5110999.1"/>
    <property type="molecule type" value="Genomic_DNA"/>
</dbReference>
<dbReference type="GO" id="GO:2000036">
    <property type="term" value="P:regulation of stem cell population maintenance"/>
    <property type="evidence" value="ECO:0007669"/>
    <property type="project" value="UniProtKB-ARBA"/>
</dbReference>
<keyword evidence="2" id="KW-0805">Transcription regulation</keyword>
<accession>A0A7I8V6V2</accession>
<evidence type="ECO:0000256" key="1">
    <source>
        <dbReference type="ARBA" id="ARBA00007682"/>
    </source>
</evidence>
<gene>
    <name evidence="5" type="ORF">DGYR_LOCUS348</name>
</gene>
<dbReference type="InterPro" id="IPR038635">
    <property type="entry name" value="CCR4-NOT_su2/3/5_C_sf"/>
</dbReference>
<keyword evidence="3" id="KW-0804">Transcription</keyword>
<protein>
    <submittedName>
        <fullName evidence="5">DgyrCDS350</fullName>
    </submittedName>
</protein>
<dbReference type="GO" id="GO:0006355">
    <property type="term" value="P:regulation of DNA-templated transcription"/>
    <property type="evidence" value="ECO:0007669"/>
    <property type="project" value="InterPro"/>
</dbReference>
<dbReference type="GO" id="GO:0030015">
    <property type="term" value="C:CCR4-NOT core complex"/>
    <property type="evidence" value="ECO:0007669"/>
    <property type="project" value="InterPro"/>
</dbReference>
<dbReference type="InterPro" id="IPR040168">
    <property type="entry name" value="Not2/3/5"/>
</dbReference>
<dbReference type="InterPro" id="IPR007282">
    <property type="entry name" value="NOT2/3/5_C"/>
</dbReference>
<dbReference type="Pfam" id="PF04153">
    <property type="entry name" value="NOT2_3_5_C"/>
    <property type="match status" value="1"/>
</dbReference>
<reference evidence="5 6" key="1">
    <citation type="submission" date="2020-08" db="EMBL/GenBank/DDBJ databases">
        <authorList>
            <person name="Hejnol A."/>
        </authorList>
    </citation>
    <scope>NUCLEOTIDE SEQUENCE [LARGE SCALE GENOMIC DNA]</scope>
</reference>
<comment type="similarity">
    <text evidence="1">Belongs to the CNOT2/3/5 family.</text>
</comment>
<feature type="domain" description="NOT2/NOT3/NOT5 C-terminal" evidence="4">
    <location>
        <begin position="145"/>
        <end position="264"/>
    </location>
</feature>
<dbReference type="Proteomes" id="UP000549394">
    <property type="component" value="Unassembled WGS sequence"/>
</dbReference>
<evidence type="ECO:0000259" key="4">
    <source>
        <dbReference type="Pfam" id="PF04153"/>
    </source>
</evidence>
<dbReference type="AlphaFoldDB" id="A0A7I8V6V2"/>